<evidence type="ECO:0000256" key="9">
    <source>
        <dbReference type="ARBA" id="ARBA00023002"/>
    </source>
</evidence>
<dbReference type="InterPro" id="IPR036812">
    <property type="entry name" value="NAD(P)_OxRdtase_dom_sf"/>
</dbReference>
<evidence type="ECO:0000256" key="10">
    <source>
        <dbReference type="ARBA" id="ARBA00023136"/>
    </source>
</evidence>
<keyword evidence="3" id="KW-0808">Transferase</keyword>
<evidence type="ECO:0000256" key="7">
    <source>
        <dbReference type="ARBA" id="ARBA00022833"/>
    </source>
</evidence>
<feature type="domain" description="NADP-dependent oxidoreductase" evidence="11">
    <location>
        <begin position="137"/>
        <end position="458"/>
    </location>
</feature>
<dbReference type="Pfam" id="PF00248">
    <property type="entry name" value="Aldo_ket_red"/>
    <property type="match status" value="1"/>
</dbReference>
<organism evidence="13">
    <name type="scientific">Odontella aurita</name>
    <dbReference type="NCBI Taxonomy" id="265563"/>
    <lineage>
        <taxon>Eukaryota</taxon>
        <taxon>Sar</taxon>
        <taxon>Stramenopiles</taxon>
        <taxon>Ochrophyta</taxon>
        <taxon>Bacillariophyta</taxon>
        <taxon>Mediophyceae</taxon>
        <taxon>Biddulphiophycidae</taxon>
        <taxon>Eupodiscales</taxon>
        <taxon>Odontellaceae</taxon>
        <taxon>Odontella</taxon>
    </lineage>
</organism>
<comment type="pathway">
    <text evidence="2">Protein modification; protein ubiquitination.</text>
</comment>
<dbReference type="InterPro" id="IPR057992">
    <property type="entry name" value="TPR_SYVN1_N"/>
</dbReference>
<evidence type="ECO:0000259" key="11">
    <source>
        <dbReference type="Pfam" id="PF00248"/>
    </source>
</evidence>
<reference evidence="13" key="1">
    <citation type="submission" date="2021-01" db="EMBL/GenBank/DDBJ databases">
        <authorList>
            <person name="Corre E."/>
            <person name="Pelletier E."/>
            <person name="Niang G."/>
            <person name="Scheremetjew M."/>
            <person name="Finn R."/>
            <person name="Kale V."/>
            <person name="Holt S."/>
            <person name="Cochrane G."/>
            <person name="Meng A."/>
            <person name="Brown T."/>
            <person name="Cohen L."/>
        </authorList>
    </citation>
    <scope>NUCLEOTIDE SEQUENCE</scope>
    <source>
        <strain evidence="13">Isolate 1302-5</strain>
    </source>
</reference>
<dbReference type="SUPFAM" id="SSF51430">
    <property type="entry name" value="NAD(P)-linked oxidoreductase"/>
    <property type="match status" value="1"/>
</dbReference>
<dbReference type="PANTHER" id="PTHR43364:SF4">
    <property type="entry name" value="NAD(P)-LINKED OXIDOREDUCTASE SUPERFAMILY PROTEIN"/>
    <property type="match status" value="1"/>
</dbReference>
<comment type="subcellular location">
    <subcellularLocation>
        <location evidence="1">Membrane</location>
    </subcellularLocation>
</comment>
<keyword evidence="6" id="KW-0863">Zinc-finger</keyword>
<keyword evidence="8" id="KW-1133">Transmembrane helix</keyword>
<dbReference type="Gene3D" id="3.20.20.100">
    <property type="entry name" value="NADP-dependent oxidoreductase domain"/>
    <property type="match status" value="1"/>
</dbReference>
<gene>
    <name evidence="13" type="ORF">OAUR00152_LOCUS14180</name>
</gene>
<keyword evidence="9" id="KW-0560">Oxidoreductase</keyword>
<dbReference type="AlphaFoldDB" id="A0A7S4IQS8"/>
<keyword evidence="4" id="KW-0812">Transmembrane</keyword>
<dbReference type="InterPro" id="IPR023210">
    <property type="entry name" value="NADP_OxRdtase_dom"/>
</dbReference>
<proteinExistence type="predicted"/>
<evidence type="ECO:0000256" key="8">
    <source>
        <dbReference type="ARBA" id="ARBA00022989"/>
    </source>
</evidence>
<evidence type="ECO:0000256" key="5">
    <source>
        <dbReference type="ARBA" id="ARBA00022723"/>
    </source>
</evidence>
<evidence type="ECO:0000313" key="13">
    <source>
        <dbReference type="EMBL" id="CAE2236809.1"/>
    </source>
</evidence>
<protein>
    <recommendedName>
        <fullName evidence="14">NADP-dependent oxidoreductase domain-containing protein</fullName>
    </recommendedName>
</protein>
<keyword evidence="7" id="KW-0862">Zinc</keyword>
<evidence type="ECO:0000259" key="12">
    <source>
        <dbReference type="Pfam" id="PF25563"/>
    </source>
</evidence>
<sequence length="537" mass="59787">MSYIVLGNAVVAGAVSSFHLFTRIFLGGLRQAETEAIGESIRWNVTETCIALTIFRSEVDVAMGGMFLMLVVGKCLHWAAELRGSNLRMTEEAFYFLDGDEVGVGVGVGHSKGSGVGMRMAHAFTVERRRDAHNIKRIVFGTAALSKSSDPSALLDAAYSKGYRRFDLAHTYGGGQSEILFGRWLESRSGTIDRGELNIITKGGIGDDAFGDPDRPLLTRRGLREEVDESLHALRVDRVDLYMYHRDDVRLSVEQFVDWINDVGVSTGKVERWGVSNWTFERFKAAHSYAKAKGLVPPSTNSPQYSLANPSDGEIWPSTYSISGQDKEEEIDWYQDRGVELLCWEVLAKGFMAKADLWPEHEVDPASLDAPVERGSDEWRLQRMQRAYCHAENYRRRHLAVRLADLTGVNLAQIAMLYPLTRGRHISVIFGSSKVDHLDDMVALQHMNIDDEAMMLLAGHREVMMTDADADADKEEEGFAFLPRMMGLGRNRIRPIQLTAKAREAKIAAEKKVAERMPVAFTATSTSSSARGIGRSS</sequence>
<evidence type="ECO:0000256" key="6">
    <source>
        <dbReference type="ARBA" id="ARBA00022771"/>
    </source>
</evidence>
<evidence type="ECO:0000256" key="4">
    <source>
        <dbReference type="ARBA" id="ARBA00022692"/>
    </source>
</evidence>
<dbReference type="GO" id="GO:0005829">
    <property type="term" value="C:cytosol"/>
    <property type="evidence" value="ECO:0007669"/>
    <property type="project" value="TreeGrafter"/>
</dbReference>
<dbReference type="InterPro" id="IPR050523">
    <property type="entry name" value="AKR_Detox_Biosynth"/>
</dbReference>
<dbReference type="EMBL" id="HBKQ01020946">
    <property type="protein sequence ID" value="CAE2236809.1"/>
    <property type="molecule type" value="Transcribed_RNA"/>
</dbReference>
<evidence type="ECO:0000256" key="2">
    <source>
        <dbReference type="ARBA" id="ARBA00004906"/>
    </source>
</evidence>
<name>A0A7S4IQS8_9STRA</name>
<keyword evidence="10" id="KW-0472">Membrane</keyword>
<keyword evidence="5" id="KW-0479">Metal-binding</keyword>
<dbReference type="GO" id="GO:0016491">
    <property type="term" value="F:oxidoreductase activity"/>
    <property type="evidence" value="ECO:0007669"/>
    <property type="project" value="UniProtKB-KW"/>
</dbReference>
<dbReference type="Pfam" id="PF25563">
    <property type="entry name" value="TPR_SYVN1_N"/>
    <property type="match status" value="1"/>
</dbReference>
<evidence type="ECO:0000256" key="1">
    <source>
        <dbReference type="ARBA" id="ARBA00004370"/>
    </source>
</evidence>
<dbReference type="PANTHER" id="PTHR43364">
    <property type="entry name" value="NADH-SPECIFIC METHYLGLYOXAL REDUCTASE-RELATED"/>
    <property type="match status" value="1"/>
</dbReference>
<accession>A0A7S4IQS8</accession>
<evidence type="ECO:0008006" key="14">
    <source>
        <dbReference type="Google" id="ProtNLM"/>
    </source>
</evidence>
<feature type="domain" description="E3 ubiquitin-protein ligase synoviolin-like TPR repeats" evidence="12">
    <location>
        <begin position="2"/>
        <end position="89"/>
    </location>
</feature>
<evidence type="ECO:0000256" key="3">
    <source>
        <dbReference type="ARBA" id="ARBA00022679"/>
    </source>
</evidence>